<evidence type="ECO:0000256" key="7">
    <source>
        <dbReference type="SAM" id="SignalP"/>
    </source>
</evidence>
<keyword evidence="3" id="KW-1015">Disulfide bond</keyword>
<dbReference type="Proteomes" id="UP001258017">
    <property type="component" value="Unassembled WGS sequence"/>
</dbReference>
<reference evidence="9" key="2">
    <citation type="journal article" date="2023" name="Commun. Biol.">
        <title>Intrasexual cuticular hydrocarbon dimorphism in a wasp sheds light on hydrocarbon biosynthesis genes in Hymenoptera.</title>
        <authorList>
            <person name="Moris V.C."/>
            <person name="Podsiadlowski L."/>
            <person name="Martin S."/>
            <person name="Oeyen J.P."/>
            <person name="Donath A."/>
            <person name="Petersen M."/>
            <person name="Wilbrandt J."/>
            <person name="Misof B."/>
            <person name="Liedtke D."/>
            <person name="Thamm M."/>
            <person name="Scheiner R."/>
            <person name="Schmitt T."/>
            <person name="Niehuis O."/>
        </authorList>
    </citation>
    <scope>NUCLEOTIDE SEQUENCE</scope>
    <source>
        <strain evidence="9">GBR_01_08_01A</strain>
    </source>
</reference>
<organism evidence="9 10">
    <name type="scientific">Odynerus spinipes</name>
    <dbReference type="NCBI Taxonomy" id="1348599"/>
    <lineage>
        <taxon>Eukaryota</taxon>
        <taxon>Metazoa</taxon>
        <taxon>Ecdysozoa</taxon>
        <taxon>Arthropoda</taxon>
        <taxon>Hexapoda</taxon>
        <taxon>Insecta</taxon>
        <taxon>Pterygota</taxon>
        <taxon>Neoptera</taxon>
        <taxon>Endopterygota</taxon>
        <taxon>Hymenoptera</taxon>
        <taxon>Apocrita</taxon>
        <taxon>Aculeata</taxon>
        <taxon>Vespoidea</taxon>
        <taxon>Vespidae</taxon>
        <taxon>Eumeninae</taxon>
        <taxon>Odynerus</taxon>
    </lineage>
</organism>
<keyword evidence="10" id="KW-1185">Reference proteome</keyword>
<keyword evidence="2" id="KW-0964">Secreted</keyword>
<feature type="region of interest" description="Disordered" evidence="6">
    <location>
        <begin position="392"/>
        <end position="419"/>
    </location>
</feature>
<feature type="signal peptide" evidence="7">
    <location>
        <begin position="1"/>
        <end position="17"/>
    </location>
</feature>
<evidence type="ECO:0000256" key="1">
    <source>
        <dbReference type="ARBA" id="ARBA00004613"/>
    </source>
</evidence>
<dbReference type="CDD" id="cd00190">
    <property type="entry name" value="Tryp_SPc"/>
    <property type="match status" value="1"/>
</dbReference>
<dbReference type="GO" id="GO:0006508">
    <property type="term" value="P:proteolysis"/>
    <property type="evidence" value="ECO:0007669"/>
    <property type="project" value="InterPro"/>
</dbReference>
<reference evidence="9" key="1">
    <citation type="submission" date="2021-08" db="EMBL/GenBank/DDBJ databases">
        <authorList>
            <person name="Misof B."/>
            <person name="Oliver O."/>
            <person name="Podsiadlowski L."/>
            <person name="Donath A."/>
            <person name="Peters R."/>
            <person name="Mayer C."/>
            <person name="Rust J."/>
            <person name="Gunkel S."/>
            <person name="Lesny P."/>
            <person name="Martin S."/>
            <person name="Oeyen J.P."/>
            <person name="Petersen M."/>
            <person name="Panagiotis P."/>
            <person name="Wilbrandt J."/>
            <person name="Tanja T."/>
        </authorList>
    </citation>
    <scope>NUCLEOTIDE SEQUENCE</scope>
    <source>
        <strain evidence="9">GBR_01_08_01A</strain>
        <tissue evidence="9">Thorax + abdomen</tissue>
    </source>
</reference>
<name>A0AAD9VUP4_9HYME</name>
<comment type="subcellular location">
    <subcellularLocation>
        <location evidence="1">Secreted</location>
    </subcellularLocation>
</comment>
<evidence type="ECO:0000313" key="10">
    <source>
        <dbReference type="Proteomes" id="UP001258017"/>
    </source>
</evidence>
<dbReference type="FunFam" id="2.40.10.10:FF:000038">
    <property type="entry name" value="Serine protease"/>
    <property type="match status" value="1"/>
</dbReference>
<dbReference type="SMART" id="SM00020">
    <property type="entry name" value="Tryp_SPc"/>
    <property type="match status" value="1"/>
</dbReference>
<feature type="compositionally biased region" description="Polar residues" evidence="6">
    <location>
        <begin position="393"/>
        <end position="416"/>
    </location>
</feature>
<dbReference type="InterPro" id="IPR009003">
    <property type="entry name" value="Peptidase_S1_PA"/>
</dbReference>
<evidence type="ECO:0000256" key="2">
    <source>
        <dbReference type="ARBA" id="ARBA00022525"/>
    </source>
</evidence>
<dbReference type="PANTHER" id="PTHR24258">
    <property type="entry name" value="SERINE PROTEASE-RELATED"/>
    <property type="match status" value="1"/>
</dbReference>
<dbReference type="Pfam" id="PF00089">
    <property type="entry name" value="Trypsin"/>
    <property type="match status" value="1"/>
</dbReference>
<protein>
    <recommendedName>
        <fullName evidence="4">Phenoloxidase-activating factor 2</fullName>
    </recommendedName>
    <alternativeName>
        <fullName evidence="5">Prophenoloxidase-activating factor II</fullName>
    </alternativeName>
</protein>
<dbReference type="InterPro" id="IPR018114">
    <property type="entry name" value="TRYPSIN_HIS"/>
</dbReference>
<accession>A0AAD9VUP4</accession>
<dbReference type="InterPro" id="IPR043504">
    <property type="entry name" value="Peptidase_S1_PA_chymotrypsin"/>
</dbReference>
<dbReference type="InterPro" id="IPR001314">
    <property type="entry name" value="Peptidase_S1A"/>
</dbReference>
<sequence>MRTWFILLVCLVTQTLATQVNYQTSSLSQSSSSSSANQQQQQWSWQGEDLLAAPNMQEESFHPVSFTAPGALKQEQSQQQLYNPNIQTESSGVAQAIDQQNQPSVDSVIDNILIYNRQGRNLEGYDELYADPDVKNALQLGNDTVARSYIRDKLCSLGLMNCDNPEGRRPFYSPHRDIHPHDIIYAQPVTIKPVGRPLPAVPVKRPYGHGKPGGISSGFAPGPILSGPPPSFIGGGHGPIFSRPPPGFLGAQIGLKKPGGPIYGTKPVYEANFGGEIDYEDKFVNKKQVIVQQPSGGVQQHVHHHYHHGDSVGSVGSTPIIGPGPVGNNGFNGYGYGSSGSYAGSTINDFEDYRKNFKIKTPTSGNGLTGAASNNNYANSFPTYEKVKGDSINGGSTSVHQGKQYSEFGNTNSYTPNNNFGSNTNSFGGGLGSFENSFDNGLSSSNYEDCVCVPYEQCTTIDHVGRKDDLYLAIDPRNLGKDIEAETVEVVVTDGNGTMSIVRVPKGVNETDQDEHRKERENNDRASNSENQNESVDNGERTKRDVKSVVAKKEDTDAEAQSRLVVGDLDTSKLNVKPTWGVSFGLPQSNSPINPFGGYGAQGINLGLVSVNPLVAVQVTKDDYGEKIVKPFVNLHVTPNPGLVHKLGHLLAHKKQTLLGNYAPEYYPVGRPPVYEKPIFVEKPIHHYPSKPFYPSHGGSFYHEKPHHYAYHHSEYHEPDYHTGYAGDYRNDDDDDDDDDYDYSGGLEEYLDYYRKARTNVSYENDARINRYSAENSPSENGNGKIAFKDRKKRDVQTIMKAEERQFGRPPVCGPRHVCCRRNHVVPSRPRAGQCGTRYTKGVNARIKTPTYVDGDSEFGEYPWQVAILKKDPTESVYVCGGTLVSPRHIITAAHCVKTYAGRDLRARLGEWDVNHDVEFYPYIERDIVSVYVHPEFYAGTLYNDIAILKLDHPVDFEKNPHISPACLPNKHDDFNGARCWTTGWGKDAFGDFGKYQNILKEVDVPVVSNQLCESQMKRTRLGPSFNLHPGFVCAGGEEGKDACKGDGGGPMVCERQGHWQLAGVVSWGIGCGQPGVPGVYARVSYYLDWIRQIVDQY</sequence>
<dbReference type="GO" id="GO:0004252">
    <property type="term" value="F:serine-type endopeptidase activity"/>
    <property type="evidence" value="ECO:0007669"/>
    <property type="project" value="InterPro"/>
</dbReference>
<evidence type="ECO:0000259" key="8">
    <source>
        <dbReference type="PROSITE" id="PS50240"/>
    </source>
</evidence>
<dbReference type="Gene3D" id="2.40.10.10">
    <property type="entry name" value="Trypsin-like serine proteases"/>
    <property type="match status" value="1"/>
</dbReference>
<feature type="domain" description="Peptidase S1" evidence="8">
    <location>
        <begin position="852"/>
        <end position="1096"/>
    </location>
</feature>
<dbReference type="GO" id="GO:0005576">
    <property type="term" value="C:extracellular region"/>
    <property type="evidence" value="ECO:0007669"/>
    <property type="project" value="UniProtKB-SubCell"/>
</dbReference>
<dbReference type="PANTHER" id="PTHR24258:SF142">
    <property type="entry name" value="PEPTIDASE S1 DOMAIN-CONTAINING PROTEIN"/>
    <property type="match status" value="1"/>
</dbReference>
<feature type="region of interest" description="Disordered" evidence="6">
    <location>
        <begin position="501"/>
        <end position="554"/>
    </location>
</feature>
<dbReference type="AlphaFoldDB" id="A0AAD9VUP4"/>
<dbReference type="PROSITE" id="PS00134">
    <property type="entry name" value="TRYPSIN_HIS"/>
    <property type="match status" value="1"/>
</dbReference>
<evidence type="ECO:0000256" key="5">
    <source>
        <dbReference type="ARBA" id="ARBA00076468"/>
    </source>
</evidence>
<dbReference type="PROSITE" id="PS50240">
    <property type="entry name" value="TRYPSIN_DOM"/>
    <property type="match status" value="1"/>
</dbReference>
<feature type="compositionally biased region" description="Basic and acidic residues" evidence="6">
    <location>
        <begin position="514"/>
        <end position="524"/>
    </location>
</feature>
<feature type="chain" id="PRO_5042081886" description="Phenoloxidase-activating factor 2" evidence="7">
    <location>
        <begin position="18"/>
        <end position="1098"/>
    </location>
</feature>
<evidence type="ECO:0000256" key="6">
    <source>
        <dbReference type="SAM" id="MobiDB-lite"/>
    </source>
</evidence>
<proteinExistence type="predicted"/>
<dbReference type="InterPro" id="IPR001254">
    <property type="entry name" value="Trypsin_dom"/>
</dbReference>
<evidence type="ECO:0000256" key="3">
    <source>
        <dbReference type="ARBA" id="ARBA00023157"/>
    </source>
</evidence>
<dbReference type="PRINTS" id="PR00722">
    <property type="entry name" value="CHYMOTRYPSIN"/>
</dbReference>
<evidence type="ECO:0000313" key="9">
    <source>
        <dbReference type="EMBL" id="KAK2586802.1"/>
    </source>
</evidence>
<gene>
    <name evidence="9" type="ORF">KPH14_011827</name>
</gene>
<evidence type="ECO:0000256" key="4">
    <source>
        <dbReference type="ARBA" id="ARBA00068096"/>
    </source>
</evidence>
<keyword evidence="7" id="KW-0732">Signal</keyword>
<dbReference type="EMBL" id="JAIFRP010000011">
    <property type="protein sequence ID" value="KAK2586802.1"/>
    <property type="molecule type" value="Genomic_DNA"/>
</dbReference>
<feature type="compositionally biased region" description="Polar residues" evidence="6">
    <location>
        <begin position="525"/>
        <end position="536"/>
    </location>
</feature>
<comment type="caution">
    <text evidence="9">The sequence shown here is derived from an EMBL/GenBank/DDBJ whole genome shotgun (WGS) entry which is preliminary data.</text>
</comment>
<dbReference type="SUPFAM" id="SSF50494">
    <property type="entry name" value="Trypsin-like serine proteases"/>
    <property type="match status" value="1"/>
</dbReference>
<feature type="compositionally biased region" description="Basic and acidic residues" evidence="6">
    <location>
        <begin position="538"/>
        <end position="554"/>
    </location>
</feature>